<reference evidence="3 4" key="1">
    <citation type="journal article" date="2008" name="Science">
        <title>The Physcomitrella genome reveals evolutionary insights into the conquest of land by plants.</title>
        <authorList>
            <person name="Rensing S."/>
            <person name="Lang D."/>
            <person name="Zimmer A."/>
            <person name="Terry A."/>
            <person name="Salamov A."/>
            <person name="Shapiro H."/>
            <person name="Nishiyama T."/>
            <person name="Perroud P.-F."/>
            <person name="Lindquist E."/>
            <person name="Kamisugi Y."/>
            <person name="Tanahashi T."/>
            <person name="Sakakibara K."/>
            <person name="Fujita T."/>
            <person name="Oishi K."/>
            <person name="Shin-I T."/>
            <person name="Kuroki Y."/>
            <person name="Toyoda A."/>
            <person name="Suzuki Y."/>
            <person name="Hashimoto A."/>
            <person name="Yamaguchi K."/>
            <person name="Sugano A."/>
            <person name="Kohara Y."/>
            <person name="Fujiyama A."/>
            <person name="Anterola A."/>
            <person name="Aoki S."/>
            <person name="Ashton N."/>
            <person name="Barbazuk W.B."/>
            <person name="Barker E."/>
            <person name="Bennetzen J."/>
            <person name="Bezanilla M."/>
            <person name="Blankenship R."/>
            <person name="Cho S.H."/>
            <person name="Dutcher S."/>
            <person name="Estelle M."/>
            <person name="Fawcett J.A."/>
            <person name="Gundlach H."/>
            <person name="Hanada K."/>
            <person name="Heyl A."/>
            <person name="Hicks K.A."/>
            <person name="Hugh J."/>
            <person name="Lohr M."/>
            <person name="Mayer K."/>
            <person name="Melkozernov A."/>
            <person name="Murata T."/>
            <person name="Nelson D."/>
            <person name="Pils B."/>
            <person name="Prigge M."/>
            <person name="Reiss B."/>
            <person name="Renner T."/>
            <person name="Rombauts S."/>
            <person name="Rushton P."/>
            <person name="Sanderfoot A."/>
            <person name="Schween G."/>
            <person name="Shiu S.-H."/>
            <person name="Stueber K."/>
            <person name="Theodoulou F.L."/>
            <person name="Tu H."/>
            <person name="Van de Peer Y."/>
            <person name="Verrier P.J."/>
            <person name="Waters E."/>
            <person name="Wood A."/>
            <person name="Yang L."/>
            <person name="Cove D."/>
            <person name="Cuming A."/>
            <person name="Hasebe M."/>
            <person name="Lucas S."/>
            <person name="Mishler D.B."/>
            <person name="Reski R."/>
            <person name="Grigoriev I."/>
            <person name="Quatrano R.S."/>
            <person name="Boore J.L."/>
        </authorList>
    </citation>
    <scope>NUCLEOTIDE SEQUENCE [LARGE SCALE GENOMIC DNA]</scope>
    <source>
        <strain evidence="3 4">cv. Gransden 2004</strain>
    </source>
</reference>
<dbReference type="EMBL" id="ABEU02000027">
    <property type="status" value="NOT_ANNOTATED_CDS"/>
    <property type="molecule type" value="Genomic_DNA"/>
</dbReference>
<dbReference type="AlphaFoldDB" id="A0A7I4D7T3"/>
<reference evidence="3" key="3">
    <citation type="submission" date="2020-12" db="UniProtKB">
        <authorList>
            <consortium name="EnsemblPlants"/>
        </authorList>
    </citation>
    <scope>IDENTIFICATION</scope>
</reference>
<evidence type="ECO:0000259" key="2">
    <source>
        <dbReference type="Pfam" id="PF06985"/>
    </source>
</evidence>
<feature type="region of interest" description="Disordered" evidence="1">
    <location>
        <begin position="44"/>
        <end position="90"/>
    </location>
</feature>
<evidence type="ECO:0000313" key="4">
    <source>
        <dbReference type="Proteomes" id="UP000006727"/>
    </source>
</evidence>
<dbReference type="Pfam" id="PF06985">
    <property type="entry name" value="HET"/>
    <property type="match status" value="1"/>
</dbReference>
<keyword evidence="4" id="KW-1185">Reference proteome</keyword>
<dbReference type="InterPro" id="IPR052895">
    <property type="entry name" value="HetReg/Transcr_Mod"/>
</dbReference>
<evidence type="ECO:0000313" key="3">
    <source>
        <dbReference type="EnsemblPlants" id="Pp3c27_8810V3.1"/>
    </source>
</evidence>
<dbReference type="EnsemblPlants" id="Pp3c27_8810V3.1">
    <property type="protein sequence ID" value="Pp3c27_8810V3.1"/>
    <property type="gene ID" value="Pp3c27_8810"/>
</dbReference>
<accession>A0A7I4D7T3</accession>
<dbReference type="PANTHER" id="PTHR24148:SF73">
    <property type="entry name" value="HET DOMAIN PROTEIN (AFU_ORTHOLOGUE AFUA_8G01020)"/>
    <property type="match status" value="1"/>
</dbReference>
<dbReference type="InterPro" id="IPR010730">
    <property type="entry name" value="HET"/>
</dbReference>
<sequence length="678" mass="76704">MILGARRQESSVGLPLSWPIQTPSWNLECGVFLELRQSCSRQLRRSVTQSPSLPPKPRTSQLASPSPPTSHPPQSHMLPVRPTPAYPTRLSPTRDEIRLLTLYPSPSAPENSLSPIQCHTTMVSLLSSPSPLYEALSYVWGDLFDPQSITLNGHPFYVTSALNTALLHLRSRTEERRFWVDALCINQADVEERNEQVRMMGRIYAGARRVLVWLGAPEEDGRDEEAFEALRGVVQWKGLGVEARKMEELFGWFFGVMERPWFRRMWIMQELALASQEVRVGCGRWWVDWETFVGAWKVLARTEFEMGFKEQVVRRHGGEGLDGGEVEVLMKVKLDLLDDLRRVVVEHGGQSLRQLLLISRSSQATEPRDRVYALRGMMREEDRDAIVVDYRKSIPVVFAEAVAHVFDKSQGPYFLSGLLLPGPDSESGFPSWVPDFTAQVAYEAGRPGPLALHPRQGTSASGGGFDCVNGEVLEDMKTLKIEGLFLDIVEDVLVFDRTFEGCLQQLPQVEALADQARRRTPVDTTLRPYFQSFKQEEPLWRTLVCNKDKGGTNPAPIFYEDTYEVLRGRRDASPEYAERGQEGMDQFIQDYSWRLRNILPSRAFFTTESGFVGIGMPETRKGDLVTIWFGAPVPFVVRPREEIYSLVGVAYVAGIMDGGMVDELYCEDLVDSKSFLVQ</sequence>
<proteinExistence type="predicted"/>
<organism evidence="3 4">
    <name type="scientific">Physcomitrium patens</name>
    <name type="common">Spreading-leaved earth moss</name>
    <name type="synonym">Physcomitrella patens</name>
    <dbReference type="NCBI Taxonomy" id="3218"/>
    <lineage>
        <taxon>Eukaryota</taxon>
        <taxon>Viridiplantae</taxon>
        <taxon>Streptophyta</taxon>
        <taxon>Embryophyta</taxon>
        <taxon>Bryophyta</taxon>
        <taxon>Bryophytina</taxon>
        <taxon>Bryopsida</taxon>
        <taxon>Funariidae</taxon>
        <taxon>Funariales</taxon>
        <taxon>Funariaceae</taxon>
        <taxon>Physcomitrium</taxon>
    </lineage>
</organism>
<protein>
    <recommendedName>
        <fullName evidence="2">Heterokaryon incompatibility domain-containing protein</fullName>
    </recommendedName>
</protein>
<dbReference type="Pfam" id="PF26639">
    <property type="entry name" value="Het-6_barrel"/>
    <property type="match status" value="1"/>
</dbReference>
<dbReference type="Proteomes" id="UP000006727">
    <property type="component" value="Chromosome 27"/>
</dbReference>
<dbReference type="PANTHER" id="PTHR24148">
    <property type="entry name" value="ANKYRIN REPEAT DOMAIN-CONTAINING PROTEIN 39 HOMOLOG-RELATED"/>
    <property type="match status" value="1"/>
</dbReference>
<reference evidence="3 4" key="2">
    <citation type="journal article" date="2018" name="Plant J.">
        <title>The Physcomitrella patens chromosome-scale assembly reveals moss genome structure and evolution.</title>
        <authorList>
            <person name="Lang D."/>
            <person name="Ullrich K.K."/>
            <person name="Murat F."/>
            <person name="Fuchs J."/>
            <person name="Jenkins J."/>
            <person name="Haas F.B."/>
            <person name="Piednoel M."/>
            <person name="Gundlach H."/>
            <person name="Van Bel M."/>
            <person name="Meyberg R."/>
            <person name="Vives C."/>
            <person name="Morata J."/>
            <person name="Symeonidi A."/>
            <person name="Hiss M."/>
            <person name="Muchero W."/>
            <person name="Kamisugi Y."/>
            <person name="Saleh O."/>
            <person name="Blanc G."/>
            <person name="Decker E.L."/>
            <person name="van Gessel N."/>
            <person name="Grimwood J."/>
            <person name="Hayes R.D."/>
            <person name="Graham S.W."/>
            <person name="Gunter L.E."/>
            <person name="McDaniel S.F."/>
            <person name="Hoernstein S.N.W."/>
            <person name="Larsson A."/>
            <person name="Li F.W."/>
            <person name="Perroud P.F."/>
            <person name="Phillips J."/>
            <person name="Ranjan P."/>
            <person name="Rokshar D.S."/>
            <person name="Rothfels C.J."/>
            <person name="Schneider L."/>
            <person name="Shu S."/>
            <person name="Stevenson D.W."/>
            <person name="Thummler F."/>
            <person name="Tillich M."/>
            <person name="Villarreal Aguilar J.C."/>
            <person name="Widiez T."/>
            <person name="Wong G.K."/>
            <person name="Wymore A."/>
            <person name="Zhang Y."/>
            <person name="Zimmer A.D."/>
            <person name="Quatrano R.S."/>
            <person name="Mayer K.F.X."/>
            <person name="Goodstein D."/>
            <person name="Casacuberta J.M."/>
            <person name="Vandepoele K."/>
            <person name="Reski R."/>
            <person name="Cuming A.C."/>
            <person name="Tuskan G.A."/>
            <person name="Maumus F."/>
            <person name="Salse J."/>
            <person name="Schmutz J."/>
            <person name="Rensing S.A."/>
        </authorList>
    </citation>
    <scope>NUCLEOTIDE SEQUENCE [LARGE SCALE GENOMIC DNA]</scope>
    <source>
        <strain evidence="3 4">cv. Gransden 2004</strain>
    </source>
</reference>
<dbReference type="Gramene" id="Pp3c27_8810V3.1">
    <property type="protein sequence ID" value="Pp3c27_8810V3.1"/>
    <property type="gene ID" value="Pp3c27_8810"/>
</dbReference>
<evidence type="ECO:0000256" key="1">
    <source>
        <dbReference type="SAM" id="MobiDB-lite"/>
    </source>
</evidence>
<dbReference type="InParanoid" id="A0A7I4D7T3"/>
<feature type="domain" description="Heterokaryon incompatibility" evidence="2">
    <location>
        <begin position="133"/>
        <end position="270"/>
    </location>
</feature>
<name>A0A7I4D7T3_PHYPA</name>